<keyword evidence="1" id="KW-0805">Transcription regulation</keyword>
<dbReference type="InterPro" id="IPR035472">
    <property type="entry name" value="RpiR-like_SIS"/>
</dbReference>
<organism evidence="4 5">
    <name type="scientific">Entomoplasma freundtii</name>
    <dbReference type="NCBI Taxonomy" id="74700"/>
    <lineage>
        <taxon>Bacteria</taxon>
        <taxon>Bacillati</taxon>
        <taxon>Mycoplasmatota</taxon>
        <taxon>Mollicutes</taxon>
        <taxon>Entomoplasmatales</taxon>
        <taxon>Entomoplasmataceae</taxon>
        <taxon>Entomoplasma</taxon>
    </lineage>
</organism>
<evidence type="ECO:0000256" key="2">
    <source>
        <dbReference type="ARBA" id="ARBA00023125"/>
    </source>
</evidence>
<evidence type="ECO:0000256" key="3">
    <source>
        <dbReference type="ARBA" id="ARBA00023163"/>
    </source>
</evidence>
<dbReference type="GO" id="GO:0003677">
    <property type="term" value="F:DNA binding"/>
    <property type="evidence" value="ECO:0007669"/>
    <property type="project" value="UniProtKB-KW"/>
</dbReference>
<evidence type="ECO:0000313" key="5">
    <source>
        <dbReference type="Proteomes" id="UP000232222"/>
    </source>
</evidence>
<name>A0A2K8NTL9_9MOLU</name>
<dbReference type="OrthoDB" id="3684496at2"/>
<dbReference type="Pfam" id="PF01418">
    <property type="entry name" value="HTH_6"/>
    <property type="match status" value="1"/>
</dbReference>
<evidence type="ECO:0000256" key="1">
    <source>
        <dbReference type="ARBA" id="ARBA00023015"/>
    </source>
</evidence>
<proteinExistence type="predicted"/>
<dbReference type="Proteomes" id="UP000232222">
    <property type="component" value="Chromosome"/>
</dbReference>
<dbReference type="PANTHER" id="PTHR30514:SF21">
    <property type="entry name" value="RPIR-FAMILY TRANSCRIPTIONAL REGULATOR"/>
    <property type="match status" value="1"/>
</dbReference>
<dbReference type="InterPro" id="IPR047640">
    <property type="entry name" value="RpiR-like"/>
</dbReference>
<dbReference type="InterPro" id="IPR000281">
    <property type="entry name" value="HTH_RpiR"/>
</dbReference>
<keyword evidence="2" id="KW-0238">DNA-binding</keyword>
<dbReference type="SUPFAM" id="SSF53697">
    <property type="entry name" value="SIS domain"/>
    <property type="match status" value="1"/>
</dbReference>
<dbReference type="AlphaFoldDB" id="A0A2K8NTL9"/>
<dbReference type="GO" id="GO:0003700">
    <property type="term" value="F:DNA-binding transcription factor activity"/>
    <property type="evidence" value="ECO:0007669"/>
    <property type="project" value="InterPro"/>
</dbReference>
<dbReference type="KEGG" id="efr:EFREU_v1c00740"/>
<evidence type="ECO:0000313" key="4">
    <source>
        <dbReference type="EMBL" id="ATZ16101.1"/>
    </source>
</evidence>
<dbReference type="PROSITE" id="PS51464">
    <property type="entry name" value="SIS"/>
    <property type="match status" value="1"/>
</dbReference>
<gene>
    <name evidence="4" type="ORF">EFREU_v1c00740</name>
</gene>
<dbReference type="PANTHER" id="PTHR30514">
    <property type="entry name" value="GLUCOKINASE"/>
    <property type="match status" value="1"/>
</dbReference>
<accession>A0A2K8NTL9</accession>
<dbReference type="InterPro" id="IPR036388">
    <property type="entry name" value="WH-like_DNA-bd_sf"/>
</dbReference>
<dbReference type="CDD" id="cd05013">
    <property type="entry name" value="SIS_RpiR"/>
    <property type="match status" value="1"/>
</dbReference>
<dbReference type="PROSITE" id="PS51071">
    <property type="entry name" value="HTH_RPIR"/>
    <property type="match status" value="1"/>
</dbReference>
<dbReference type="EMBL" id="CP024962">
    <property type="protein sequence ID" value="ATZ16101.1"/>
    <property type="molecule type" value="Genomic_DNA"/>
</dbReference>
<dbReference type="GO" id="GO:0097367">
    <property type="term" value="F:carbohydrate derivative binding"/>
    <property type="evidence" value="ECO:0007669"/>
    <property type="project" value="InterPro"/>
</dbReference>
<reference evidence="4 5" key="1">
    <citation type="submission" date="2017-11" db="EMBL/GenBank/DDBJ databases">
        <title>Genome sequence of Entomoplasma freundtii BARC 318 (ATCC 51999).</title>
        <authorList>
            <person name="Lo W.-S."/>
            <person name="Gasparich G.E."/>
            <person name="Kuo C.-H."/>
        </authorList>
    </citation>
    <scope>NUCLEOTIDE SEQUENCE [LARGE SCALE GENOMIC DNA]</scope>
    <source>
        <strain evidence="4 5">BARC 318</strain>
    </source>
</reference>
<dbReference type="Pfam" id="PF01380">
    <property type="entry name" value="SIS"/>
    <property type="match status" value="1"/>
</dbReference>
<protein>
    <submittedName>
        <fullName evidence="4">RpiR family transcriptional regulator</fullName>
    </submittedName>
</protein>
<dbReference type="InterPro" id="IPR001347">
    <property type="entry name" value="SIS_dom"/>
</dbReference>
<dbReference type="InterPro" id="IPR046348">
    <property type="entry name" value="SIS_dom_sf"/>
</dbReference>
<sequence length="265" mass="30423">MTKEHLLIKLKNLAFSERNIYQPIAKFAFQNYSKIKDINISILALKTNSSPATITRFCKHLDLTGYKEFVAILSQENTQVKEFEFLNNNLQLQTRINEIILETAYLIDEKNICELVSDIINKPHKMILIGYGDSGTFLKMFASRLLRLGINVNFFSEVEDMGVASLLVDNETIVLALSVSGSTKIVLEFINLCKKAKSKIYSITKYDENTLKKLSQINFSLSYDSDNYLITKTPRYGVIFIFDLIFEKIIASNPEKYLKILQKTR</sequence>
<dbReference type="Gene3D" id="1.10.10.10">
    <property type="entry name" value="Winged helix-like DNA-binding domain superfamily/Winged helix DNA-binding domain"/>
    <property type="match status" value="1"/>
</dbReference>
<keyword evidence="3" id="KW-0804">Transcription</keyword>
<dbReference type="GO" id="GO:1901135">
    <property type="term" value="P:carbohydrate derivative metabolic process"/>
    <property type="evidence" value="ECO:0007669"/>
    <property type="project" value="InterPro"/>
</dbReference>
<keyword evidence="5" id="KW-1185">Reference proteome</keyword>
<dbReference type="InterPro" id="IPR009057">
    <property type="entry name" value="Homeodomain-like_sf"/>
</dbReference>
<dbReference type="RefSeq" id="WP_100609064.1">
    <property type="nucleotide sequence ID" value="NZ_CP024962.1"/>
</dbReference>
<dbReference type="Gene3D" id="3.40.50.10490">
    <property type="entry name" value="Glucose-6-phosphate isomerase like protein, domain 1"/>
    <property type="match status" value="1"/>
</dbReference>
<dbReference type="SUPFAM" id="SSF46689">
    <property type="entry name" value="Homeodomain-like"/>
    <property type="match status" value="1"/>
</dbReference>